<protein>
    <submittedName>
        <fullName evidence="2">Uncharacterized protein</fullName>
    </submittedName>
</protein>
<dbReference type="STRING" id="1036808.A0A0C2ZKT6"/>
<reference evidence="2 3" key="1">
    <citation type="submission" date="2014-04" db="EMBL/GenBank/DDBJ databases">
        <authorList>
            <consortium name="DOE Joint Genome Institute"/>
            <person name="Kuo A."/>
            <person name="Kohler A."/>
            <person name="Nagy L.G."/>
            <person name="Floudas D."/>
            <person name="Copeland A."/>
            <person name="Barry K.W."/>
            <person name="Cichocki N."/>
            <person name="Veneault-Fourrey C."/>
            <person name="LaButti K."/>
            <person name="Lindquist E.A."/>
            <person name="Lipzen A."/>
            <person name="Lundell T."/>
            <person name="Morin E."/>
            <person name="Murat C."/>
            <person name="Sun H."/>
            <person name="Tunlid A."/>
            <person name="Henrissat B."/>
            <person name="Grigoriev I.V."/>
            <person name="Hibbett D.S."/>
            <person name="Martin F."/>
            <person name="Nordberg H.P."/>
            <person name="Cantor M.N."/>
            <person name="Hua S.X."/>
        </authorList>
    </citation>
    <scope>NUCLEOTIDE SEQUENCE [LARGE SCALE GENOMIC DNA]</scope>
    <source>
        <strain evidence="2 3">Foug A</strain>
    </source>
</reference>
<evidence type="ECO:0000256" key="1">
    <source>
        <dbReference type="SAM" id="MobiDB-lite"/>
    </source>
</evidence>
<proteinExistence type="predicted"/>
<gene>
    <name evidence="2" type="ORF">SCLCIDRAFT_31967</name>
</gene>
<organism evidence="2 3">
    <name type="scientific">Scleroderma citrinum Foug A</name>
    <dbReference type="NCBI Taxonomy" id="1036808"/>
    <lineage>
        <taxon>Eukaryota</taxon>
        <taxon>Fungi</taxon>
        <taxon>Dikarya</taxon>
        <taxon>Basidiomycota</taxon>
        <taxon>Agaricomycotina</taxon>
        <taxon>Agaricomycetes</taxon>
        <taxon>Agaricomycetidae</taxon>
        <taxon>Boletales</taxon>
        <taxon>Sclerodermatineae</taxon>
        <taxon>Sclerodermataceae</taxon>
        <taxon>Scleroderma</taxon>
    </lineage>
</organism>
<reference evidence="3" key="2">
    <citation type="submission" date="2015-01" db="EMBL/GenBank/DDBJ databases">
        <title>Evolutionary Origins and Diversification of the Mycorrhizal Mutualists.</title>
        <authorList>
            <consortium name="DOE Joint Genome Institute"/>
            <consortium name="Mycorrhizal Genomics Consortium"/>
            <person name="Kohler A."/>
            <person name="Kuo A."/>
            <person name="Nagy L.G."/>
            <person name="Floudas D."/>
            <person name="Copeland A."/>
            <person name="Barry K.W."/>
            <person name="Cichocki N."/>
            <person name="Veneault-Fourrey C."/>
            <person name="LaButti K."/>
            <person name="Lindquist E.A."/>
            <person name="Lipzen A."/>
            <person name="Lundell T."/>
            <person name="Morin E."/>
            <person name="Murat C."/>
            <person name="Riley R."/>
            <person name="Ohm R."/>
            <person name="Sun H."/>
            <person name="Tunlid A."/>
            <person name="Henrissat B."/>
            <person name="Grigoriev I.V."/>
            <person name="Hibbett D.S."/>
            <person name="Martin F."/>
        </authorList>
    </citation>
    <scope>NUCLEOTIDE SEQUENCE [LARGE SCALE GENOMIC DNA]</scope>
    <source>
        <strain evidence="3">Foug A</strain>
    </source>
</reference>
<sequence>MVSSALFDGARPPQEDPSNNASAVQLKKLYHSISTLESKILNEDSDDNADKGCVLLKGHGHEVSKDELEQQKCKESYPTISNFIYFAYTFYTSLLKEPTLCTFRSGWLEALSNLACYCMTVAAMVANSQFSGARLTTDAIFKAAATSKEPTSKPSKSQVSLPDHPAACIDNSPTPSIGIAAAHMMEILGITQPES</sequence>
<feature type="region of interest" description="Disordered" evidence="1">
    <location>
        <begin position="1"/>
        <end position="21"/>
    </location>
</feature>
<dbReference type="Proteomes" id="UP000053989">
    <property type="component" value="Unassembled WGS sequence"/>
</dbReference>
<dbReference type="HOGENOM" id="CLU_1397091_0_0_1"/>
<name>A0A0C2ZKT6_9AGAM</name>
<dbReference type="EMBL" id="KN822184">
    <property type="protein sequence ID" value="KIM53277.1"/>
    <property type="molecule type" value="Genomic_DNA"/>
</dbReference>
<dbReference type="AlphaFoldDB" id="A0A0C2ZKT6"/>
<keyword evidence="3" id="KW-1185">Reference proteome</keyword>
<evidence type="ECO:0000313" key="2">
    <source>
        <dbReference type="EMBL" id="KIM53277.1"/>
    </source>
</evidence>
<dbReference type="OrthoDB" id="2692765at2759"/>
<dbReference type="InParanoid" id="A0A0C2ZKT6"/>
<evidence type="ECO:0000313" key="3">
    <source>
        <dbReference type="Proteomes" id="UP000053989"/>
    </source>
</evidence>
<accession>A0A0C2ZKT6</accession>